<dbReference type="PROSITE" id="PS51387">
    <property type="entry name" value="FAD_PCMH"/>
    <property type="match status" value="1"/>
</dbReference>
<sequence length="1015" mass="110326">MDFLAELRLRGFEGDITQSHADRTVFATDNSIYQVAPQAIVFPRHEADVIRVAKLADDQRFEAVTFTPRGGGTGTNGQSLTDGIAVDLSRHMNAILEINVEERWARVQAGVVKDQLNAAIEAQGLFFAPELSPSNRATIGGMIATDASGQGSVLYGKTRDHVLELKTVLLDGSTWHSRPLDTAAFDVAKARPDRVGAIHRLLDRIRVDDAELIASTFPKLNRCVTGYDLVHLCDHCGRFNLNSVLCGAEGSLAFVTEAKISLTPIPRCTALLNIRYDSFDAALRDAAALMRLEAAATETVDATVLALARKDSIWLEVAEYFPDDAAGPPQGINVVEFLADDEAALAEKLARVEGMLAVDLGRSGRRGYTVAHGAVAAKAIWSMRKKSVGLLGNMPGERRPVPFVEDTVVPPEHLADYIAEFRAVLDRRGLVYGMFGHVDAGCLHVRPALDMKDPAQEALIRDITDEVVALTRKYRGVLWGEHGKGFRSEYAPEFFGDLYSRMQQIKAAFDPNNQLNPGKIAAPPGRSLTRIDAVRTRGALDRTIPIAVRAANQDSLHCNGNAACFNFDPDDAMCPSWKGTRERRHSPKGRASLMREWLRMLAERGVDPSDIAVRARGQSGWRNVIDVVRRTVNSWSARQGKSDFSTEVKEAMDGCLACKSCVGQCPIKVDVPAFRSRFLELYYGRYLRPAKDGLVASLEHYLPAAAKAPRLVNGVTQSRAGRAVLGGVGLVALPAMTGIDLVAEAARRGARLASAGRFATLTDDEKTRSVAIVQDAFTSFYDTNVVLDLCELLTALGFLPWLVPYRPNGKPQHVLGYLGRFSQTAARNADMLNDLATAGVPLVGIDPSMTLAYRTEYAKTLGADNAPNVMLIQEWLAARLETMPAFDAATRSSWALLPHCTERTNAPAATAAWVDVGARLGVDIEVVASGCCGMAGLYGHERVNRGQSEHIYGLSWAKHVANPSLQGRLAATGYSCRCQAKLVDQAMLPHPVSVLLAQFRANVAHRAAWASEMPS</sequence>
<dbReference type="SUPFAM" id="SSF46548">
    <property type="entry name" value="alpha-helical ferredoxin"/>
    <property type="match status" value="1"/>
</dbReference>
<comment type="caution">
    <text evidence="14">The sequence shown here is derived from an EMBL/GenBank/DDBJ whole genome shotgun (WGS) entry which is preliminary data.</text>
</comment>
<reference evidence="14 15" key="1">
    <citation type="submission" date="2020-07" db="EMBL/GenBank/DDBJ databases">
        <title>Genomic Encyclopedia of Type Strains, Phase IV (KMG-V): Genome sequencing to study the core and pangenomes of soil and plant-associated prokaryotes.</title>
        <authorList>
            <person name="Whitman W."/>
        </authorList>
    </citation>
    <scope>NUCLEOTIDE SEQUENCE [LARGE SCALE GENOMIC DNA]</scope>
    <source>
        <strain evidence="14 15">SAS40</strain>
    </source>
</reference>
<dbReference type="GO" id="GO:0071949">
    <property type="term" value="F:FAD binding"/>
    <property type="evidence" value="ECO:0007669"/>
    <property type="project" value="InterPro"/>
</dbReference>
<evidence type="ECO:0000256" key="11">
    <source>
        <dbReference type="ARBA" id="ARBA00060924"/>
    </source>
</evidence>
<evidence type="ECO:0000256" key="1">
    <source>
        <dbReference type="ARBA" id="ARBA00001974"/>
    </source>
</evidence>
<evidence type="ECO:0000259" key="13">
    <source>
        <dbReference type="PROSITE" id="PS51387"/>
    </source>
</evidence>
<dbReference type="InterPro" id="IPR016169">
    <property type="entry name" value="FAD-bd_PCMH_sub2"/>
</dbReference>
<comment type="similarity">
    <text evidence="11">In the N-terminal section; belongs to the FAD-binding oxidoreductase/transferase type 4 family.</text>
</comment>
<dbReference type="Pfam" id="PF01565">
    <property type="entry name" value="FAD_binding_4"/>
    <property type="match status" value="1"/>
</dbReference>
<dbReference type="InterPro" id="IPR006094">
    <property type="entry name" value="Oxid_FAD_bind_N"/>
</dbReference>
<name>A0A7Y9LKQ1_9BURK</name>
<keyword evidence="2" id="KW-0004">4Fe-4S</keyword>
<dbReference type="InterPro" id="IPR016164">
    <property type="entry name" value="FAD-linked_Oxase-like_C"/>
</dbReference>
<keyword evidence="4" id="KW-0479">Metal-binding</keyword>
<keyword evidence="7" id="KW-0408">Iron</keyword>
<dbReference type="AlphaFoldDB" id="A0A7Y9LKQ1"/>
<evidence type="ECO:0000256" key="3">
    <source>
        <dbReference type="ARBA" id="ARBA00022630"/>
    </source>
</evidence>
<evidence type="ECO:0000256" key="8">
    <source>
        <dbReference type="ARBA" id="ARBA00023014"/>
    </source>
</evidence>
<dbReference type="InterPro" id="IPR017900">
    <property type="entry name" value="4Fe4S_Fe_S_CS"/>
</dbReference>
<keyword evidence="6" id="KW-0560">Oxidoreductase</keyword>
<comment type="catalytic activity">
    <reaction evidence="10">
        <text>(R)-2-hydroxyglutarate + A = 2-oxoglutarate + AH2</text>
        <dbReference type="Rhea" id="RHEA:38295"/>
        <dbReference type="ChEBI" id="CHEBI:13193"/>
        <dbReference type="ChEBI" id="CHEBI:15801"/>
        <dbReference type="ChEBI" id="CHEBI:16810"/>
        <dbReference type="ChEBI" id="CHEBI:17499"/>
        <dbReference type="EC" id="1.1.99.39"/>
    </reaction>
    <physiologicalReaction direction="left-to-right" evidence="10">
        <dbReference type="Rhea" id="RHEA:38296"/>
    </physiologicalReaction>
</comment>
<accession>A0A7Y9LKQ1</accession>
<dbReference type="GO" id="GO:0004458">
    <property type="term" value="F:D-lactate dehydrogenase (cytochrome) activity"/>
    <property type="evidence" value="ECO:0007669"/>
    <property type="project" value="TreeGrafter"/>
</dbReference>
<comment type="cofactor">
    <cofactor evidence="1">
        <name>FAD</name>
        <dbReference type="ChEBI" id="CHEBI:57692"/>
    </cofactor>
</comment>
<evidence type="ECO:0000256" key="12">
    <source>
        <dbReference type="ARBA" id="ARBA00067680"/>
    </source>
</evidence>
<dbReference type="Gene3D" id="3.30.465.10">
    <property type="match status" value="1"/>
</dbReference>
<evidence type="ECO:0000256" key="9">
    <source>
        <dbReference type="ARBA" id="ARBA00039003"/>
    </source>
</evidence>
<dbReference type="SUPFAM" id="SSF56176">
    <property type="entry name" value="FAD-binding/transporter-associated domain-like"/>
    <property type="match status" value="1"/>
</dbReference>
<dbReference type="InterPro" id="IPR016171">
    <property type="entry name" value="Vanillyl_alc_oxidase_C-sub2"/>
</dbReference>
<evidence type="ECO:0000313" key="14">
    <source>
        <dbReference type="EMBL" id="NYE81737.1"/>
    </source>
</evidence>
<dbReference type="GO" id="GO:0046872">
    <property type="term" value="F:metal ion binding"/>
    <property type="evidence" value="ECO:0007669"/>
    <property type="project" value="UniProtKB-KW"/>
</dbReference>
<organism evidence="14 15">
    <name type="scientific">Pigmentiphaga litoralis</name>
    <dbReference type="NCBI Taxonomy" id="516702"/>
    <lineage>
        <taxon>Bacteria</taxon>
        <taxon>Pseudomonadati</taxon>
        <taxon>Pseudomonadota</taxon>
        <taxon>Betaproteobacteria</taxon>
        <taxon>Burkholderiales</taxon>
        <taxon>Alcaligenaceae</taxon>
        <taxon>Pigmentiphaga</taxon>
    </lineage>
</organism>
<dbReference type="Gene3D" id="3.30.70.2740">
    <property type="match status" value="1"/>
</dbReference>
<evidence type="ECO:0000256" key="6">
    <source>
        <dbReference type="ARBA" id="ARBA00023002"/>
    </source>
</evidence>
<proteinExistence type="inferred from homology"/>
<dbReference type="PROSITE" id="PS00198">
    <property type="entry name" value="4FE4S_FER_1"/>
    <property type="match status" value="1"/>
</dbReference>
<dbReference type="GO" id="GO:0008720">
    <property type="term" value="F:D-lactate dehydrogenase (NAD+) activity"/>
    <property type="evidence" value="ECO:0007669"/>
    <property type="project" value="TreeGrafter"/>
</dbReference>
<dbReference type="Pfam" id="PF02913">
    <property type="entry name" value="FAD-oxidase_C"/>
    <property type="match status" value="1"/>
</dbReference>
<evidence type="ECO:0000256" key="5">
    <source>
        <dbReference type="ARBA" id="ARBA00022827"/>
    </source>
</evidence>
<evidence type="ECO:0000256" key="2">
    <source>
        <dbReference type="ARBA" id="ARBA00022485"/>
    </source>
</evidence>
<evidence type="ECO:0000256" key="4">
    <source>
        <dbReference type="ARBA" id="ARBA00022723"/>
    </source>
</evidence>
<dbReference type="PANTHER" id="PTHR11748">
    <property type="entry name" value="D-LACTATE DEHYDROGENASE"/>
    <property type="match status" value="1"/>
</dbReference>
<dbReference type="Gene3D" id="1.10.45.10">
    <property type="entry name" value="Vanillyl-alcohol Oxidase, Chain A, domain 4"/>
    <property type="match status" value="1"/>
</dbReference>
<dbReference type="EC" id="1.1.99.39" evidence="9"/>
<feature type="domain" description="FAD-binding PCMH-type" evidence="13">
    <location>
        <begin position="33"/>
        <end position="265"/>
    </location>
</feature>
<dbReference type="FunFam" id="3.30.70.2740:FF:000003">
    <property type="entry name" value="Oxidoreductase, FAD-binding, putative"/>
    <property type="match status" value="1"/>
</dbReference>
<protein>
    <recommendedName>
        <fullName evidence="12">D-2-hydroxyglutarate dehydrogenase</fullName>
        <ecNumber evidence="9">1.1.99.39</ecNumber>
    </recommendedName>
</protein>
<dbReference type="GO" id="GO:0051539">
    <property type="term" value="F:4 iron, 4 sulfur cluster binding"/>
    <property type="evidence" value="ECO:0007669"/>
    <property type="project" value="UniProtKB-KW"/>
</dbReference>
<dbReference type="Proteomes" id="UP000542125">
    <property type="component" value="Unassembled WGS sequence"/>
</dbReference>
<keyword evidence="5" id="KW-0274">FAD</keyword>
<evidence type="ECO:0000256" key="7">
    <source>
        <dbReference type="ARBA" id="ARBA00023004"/>
    </source>
</evidence>
<dbReference type="InterPro" id="IPR036318">
    <property type="entry name" value="FAD-bd_PCMH-like_sf"/>
</dbReference>
<evidence type="ECO:0000256" key="10">
    <source>
        <dbReference type="ARBA" id="ARBA00051291"/>
    </source>
</evidence>
<dbReference type="GO" id="GO:1903457">
    <property type="term" value="P:lactate catabolic process"/>
    <property type="evidence" value="ECO:0007669"/>
    <property type="project" value="TreeGrafter"/>
</dbReference>
<dbReference type="GO" id="GO:0051990">
    <property type="term" value="F:(R)-2-hydroxyglutarate dehydrogenase activity"/>
    <property type="evidence" value="ECO:0007669"/>
    <property type="project" value="UniProtKB-EC"/>
</dbReference>
<gene>
    <name evidence="14" type="ORF">FHW18_001008</name>
</gene>
<dbReference type="SUPFAM" id="SSF55103">
    <property type="entry name" value="FAD-linked oxidases, C-terminal domain"/>
    <property type="match status" value="1"/>
</dbReference>
<keyword evidence="3" id="KW-0285">Flavoprotein</keyword>
<dbReference type="InterPro" id="IPR004113">
    <property type="entry name" value="FAD-bd_oxidored_4_C"/>
</dbReference>
<keyword evidence="8" id="KW-0411">Iron-sulfur</keyword>
<keyword evidence="15" id="KW-1185">Reference proteome</keyword>
<dbReference type="PANTHER" id="PTHR11748:SF119">
    <property type="entry name" value="D-2-HYDROXYGLUTARATE DEHYDROGENASE"/>
    <property type="match status" value="1"/>
</dbReference>
<dbReference type="EMBL" id="JACBYR010000001">
    <property type="protein sequence ID" value="NYE81737.1"/>
    <property type="molecule type" value="Genomic_DNA"/>
</dbReference>
<evidence type="ECO:0000313" key="15">
    <source>
        <dbReference type="Proteomes" id="UP000542125"/>
    </source>
</evidence>
<dbReference type="InterPro" id="IPR016166">
    <property type="entry name" value="FAD-bd_PCMH"/>
</dbReference>